<dbReference type="EMBL" id="FOKK01000008">
    <property type="protein sequence ID" value="SFB38505.1"/>
    <property type="molecule type" value="Genomic_DNA"/>
</dbReference>
<reference evidence="4 5" key="1">
    <citation type="submission" date="2016-10" db="EMBL/GenBank/DDBJ databases">
        <authorList>
            <person name="de Groot N.N."/>
        </authorList>
    </citation>
    <scope>NUCLEOTIDE SEQUENCE [LARGE SCALE GENOMIC DNA]</scope>
    <source>
        <strain evidence="4 5">DSM 23399</strain>
    </source>
</reference>
<dbReference type="InterPro" id="IPR004358">
    <property type="entry name" value="Sig_transdc_His_kin-like_C"/>
</dbReference>
<dbReference type="InterPro" id="IPR005467">
    <property type="entry name" value="His_kinase_dom"/>
</dbReference>
<evidence type="ECO:0000313" key="5">
    <source>
        <dbReference type="Proteomes" id="UP000198790"/>
    </source>
</evidence>
<dbReference type="Gene3D" id="3.30.565.10">
    <property type="entry name" value="Histidine kinase-like ATPase, C-terminal domain"/>
    <property type="match status" value="1"/>
</dbReference>
<name>A0A1I1AKF4_9BACT</name>
<dbReference type="Proteomes" id="UP000198790">
    <property type="component" value="Unassembled WGS sequence"/>
</dbReference>
<dbReference type="EC" id="2.7.13.3" evidence="2"/>
<sequence>MSVQLSGIEAYHILDTEPSEQFDNLTQLALKICKADAAFVSFADNDRQWFKSKVGFDYSEVPLATSICKYLIDEKLPFLNIPDLSLDNTFKEYLAFVEYGVRFYVGFPLIAPDNSILGNFCVVGFEPQHLDEVQLEFLKTMADQTMILMESHRLNYELSIEAERLEKRRIVTDTAAVIGKLGGLYLDLSGNDIFWTPSNNVLFNLNRDYSMTFEEFETGVFGIDKSASLVFHRIREFSNSQTASNSKFSFDFATDDRMIEVHCELIEKELYVVFQDVTVENELREQLQMREMEAVQTANTYKSLVNNSTFYICKAGIDGRLTFCNDFYAAELGVDSLETSWDRLDFFHSVTPAYLDYAKEVFFKVASGREAKCRILLKETNRDQVEVSNLWDFIGLKNSQNEVSEVLCLGYDVSELEDNRVQVQLLADYTAFQNKKLLEYNSIVSHDIRSHVANAVGLISLMDLISDEEEQQNYFRLLKKEIRKTDRTIIALDKLTSLTSVFENGKEPVSLYYLIEQVFELLRKTKPHARFSSVNNIPVDLIIFSIREYLENVFLNVFANSLKLVSPDRELQIEIEASQITNSILQIKIEDNGIGIDMKQYGDELFKIQRPLKDTQYGNGIGLYLVKKQIEALGGRVDIQSENGNGTTINLEFLNYED</sequence>
<dbReference type="OrthoDB" id="9811889at2"/>
<dbReference type="STRING" id="237018.SAMN04489723_108203"/>
<dbReference type="Gene3D" id="3.30.450.40">
    <property type="match status" value="1"/>
</dbReference>
<evidence type="ECO:0000256" key="2">
    <source>
        <dbReference type="ARBA" id="ARBA00012438"/>
    </source>
</evidence>
<dbReference type="SUPFAM" id="SSF55781">
    <property type="entry name" value="GAF domain-like"/>
    <property type="match status" value="1"/>
</dbReference>
<dbReference type="InterPro" id="IPR029016">
    <property type="entry name" value="GAF-like_dom_sf"/>
</dbReference>
<dbReference type="InterPro" id="IPR036890">
    <property type="entry name" value="HATPase_C_sf"/>
</dbReference>
<keyword evidence="4" id="KW-0808">Transferase</keyword>
<dbReference type="InterPro" id="IPR003594">
    <property type="entry name" value="HATPase_dom"/>
</dbReference>
<dbReference type="InterPro" id="IPR035965">
    <property type="entry name" value="PAS-like_dom_sf"/>
</dbReference>
<proteinExistence type="predicted"/>
<protein>
    <recommendedName>
        <fullName evidence="2">histidine kinase</fullName>
        <ecNumber evidence="2">2.7.13.3</ecNumber>
    </recommendedName>
</protein>
<dbReference type="PRINTS" id="PR00344">
    <property type="entry name" value="BCTRLSENSOR"/>
</dbReference>
<dbReference type="SMART" id="SM00387">
    <property type="entry name" value="HATPase_c"/>
    <property type="match status" value="1"/>
</dbReference>
<evidence type="ECO:0000259" key="3">
    <source>
        <dbReference type="PROSITE" id="PS50109"/>
    </source>
</evidence>
<feature type="domain" description="Histidine kinase" evidence="3">
    <location>
        <begin position="443"/>
        <end position="657"/>
    </location>
</feature>
<evidence type="ECO:0000256" key="1">
    <source>
        <dbReference type="ARBA" id="ARBA00000085"/>
    </source>
</evidence>
<dbReference type="SMART" id="SM00065">
    <property type="entry name" value="GAF"/>
    <property type="match status" value="1"/>
</dbReference>
<dbReference type="PANTHER" id="PTHR43102:SF2">
    <property type="entry name" value="GAF DOMAIN-CONTAINING PROTEIN"/>
    <property type="match status" value="1"/>
</dbReference>
<dbReference type="PANTHER" id="PTHR43102">
    <property type="entry name" value="SLR1143 PROTEIN"/>
    <property type="match status" value="1"/>
</dbReference>
<dbReference type="GO" id="GO:0004673">
    <property type="term" value="F:protein histidine kinase activity"/>
    <property type="evidence" value="ECO:0007669"/>
    <property type="project" value="UniProtKB-EC"/>
</dbReference>
<dbReference type="RefSeq" id="WP_092897923.1">
    <property type="nucleotide sequence ID" value="NZ_FOKK01000008.1"/>
</dbReference>
<organism evidence="4 5">
    <name type="scientific">Algoriphagus aquimarinus</name>
    <dbReference type="NCBI Taxonomy" id="237018"/>
    <lineage>
        <taxon>Bacteria</taxon>
        <taxon>Pseudomonadati</taxon>
        <taxon>Bacteroidota</taxon>
        <taxon>Cytophagia</taxon>
        <taxon>Cytophagales</taxon>
        <taxon>Cyclobacteriaceae</taxon>
        <taxon>Algoriphagus</taxon>
    </lineage>
</organism>
<comment type="catalytic activity">
    <reaction evidence="1">
        <text>ATP + protein L-histidine = ADP + protein N-phospho-L-histidine.</text>
        <dbReference type="EC" id="2.7.13.3"/>
    </reaction>
</comment>
<dbReference type="SUPFAM" id="SSF55874">
    <property type="entry name" value="ATPase domain of HSP90 chaperone/DNA topoisomerase II/histidine kinase"/>
    <property type="match status" value="1"/>
</dbReference>
<gene>
    <name evidence="4" type="ORF">SAMN04489723_108203</name>
</gene>
<keyword evidence="5" id="KW-1185">Reference proteome</keyword>
<evidence type="ECO:0000313" key="4">
    <source>
        <dbReference type="EMBL" id="SFB38505.1"/>
    </source>
</evidence>
<dbReference type="Pfam" id="PF01590">
    <property type="entry name" value="GAF"/>
    <property type="match status" value="1"/>
</dbReference>
<dbReference type="AlphaFoldDB" id="A0A1I1AKF4"/>
<keyword evidence="4" id="KW-0418">Kinase</keyword>
<accession>A0A1I1AKF4</accession>
<dbReference type="Pfam" id="PF02518">
    <property type="entry name" value="HATPase_c"/>
    <property type="match status" value="1"/>
</dbReference>
<dbReference type="PROSITE" id="PS50109">
    <property type="entry name" value="HIS_KIN"/>
    <property type="match status" value="1"/>
</dbReference>
<dbReference type="SUPFAM" id="SSF55785">
    <property type="entry name" value="PYP-like sensor domain (PAS domain)"/>
    <property type="match status" value="1"/>
</dbReference>
<dbReference type="InterPro" id="IPR003018">
    <property type="entry name" value="GAF"/>
</dbReference>